<evidence type="ECO:0000259" key="8">
    <source>
        <dbReference type="PROSITE" id="PS00662"/>
    </source>
</evidence>
<protein>
    <submittedName>
        <fullName evidence="9">Twitching motility protein PilT</fullName>
    </submittedName>
</protein>
<dbReference type="Pfam" id="PF00437">
    <property type="entry name" value="T2SSE"/>
    <property type="match status" value="1"/>
</dbReference>
<proteinExistence type="inferred from homology"/>
<keyword evidence="5" id="KW-1029">Fimbrium biogenesis</keyword>
<dbReference type="GO" id="GO:0005737">
    <property type="term" value="C:cytoplasm"/>
    <property type="evidence" value="ECO:0007669"/>
    <property type="project" value="UniProtKB-SubCell"/>
</dbReference>
<dbReference type="EMBL" id="WBMP01000008">
    <property type="protein sequence ID" value="KAE8545497.1"/>
    <property type="molecule type" value="Genomic_DNA"/>
</dbReference>
<dbReference type="InterPro" id="IPR006321">
    <property type="entry name" value="PilT/PilU"/>
</dbReference>
<evidence type="ECO:0000256" key="5">
    <source>
        <dbReference type="ARBA" id="ARBA00022558"/>
    </source>
</evidence>
<dbReference type="InterPro" id="IPR027417">
    <property type="entry name" value="P-loop_NTPase"/>
</dbReference>
<dbReference type="GO" id="GO:0005524">
    <property type="term" value="F:ATP binding"/>
    <property type="evidence" value="ECO:0007669"/>
    <property type="project" value="UniProtKB-KW"/>
</dbReference>
<dbReference type="PANTHER" id="PTHR30486:SF6">
    <property type="entry name" value="TYPE IV PILUS RETRACTATION ATPASE PILT"/>
    <property type="match status" value="1"/>
</dbReference>
<evidence type="ECO:0000256" key="3">
    <source>
        <dbReference type="ARBA" id="ARBA00022448"/>
    </source>
</evidence>
<keyword evidence="4" id="KW-0963">Cytoplasm</keyword>
<dbReference type="GO" id="GO:0016887">
    <property type="term" value="F:ATP hydrolysis activity"/>
    <property type="evidence" value="ECO:0007669"/>
    <property type="project" value="InterPro"/>
</dbReference>
<dbReference type="SUPFAM" id="SSF52540">
    <property type="entry name" value="P-loop containing nucleoside triphosphate hydrolases"/>
    <property type="match status" value="1"/>
</dbReference>
<evidence type="ECO:0000256" key="1">
    <source>
        <dbReference type="ARBA" id="ARBA00004496"/>
    </source>
</evidence>
<keyword evidence="7" id="KW-0067">ATP-binding</keyword>
<comment type="subcellular location">
    <subcellularLocation>
        <location evidence="1">Cytoplasm</location>
    </subcellularLocation>
</comment>
<keyword evidence="6" id="KW-0547">Nucleotide-binding</keyword>
<evidence type="ECO:0000256" key="2">
    <source>
        <dbReference type="ARBA" id="ARBA00006611"/>
    </source>
</evidence>
<dbReference type="FunFam" id="3.30.450.90:FF:000002">
    <property type="entry name" value="Twitching motility protein PilT"/>
    <property type="match status" value="1"/>
</dbReference>
<dbReference type="InterPro" id="IPR003593">
    <property type="entry name" value="AAA+_ATPase"/>
</dbReference>
<organism evidence="9 10">
    <name type="scientific">Marinobacter nauticus</name>
    <name type="common">Marinobacter hydrocarbonoclasticus</name>
    <name type="synonym">Marinobacter aquaeolei</name>
    <dbReference type="NCBI Taxonomy" id="2743"/>
    <lineage>
        <taxon>Bacteria</taxon>
        <taxon>Pseudomonadati</taxon>
        <taxon>Pseudomonadota</taxon>
        <taxon>Gammaproteobacteria</taxon>
        <taxon>Pseudomonadales</taxon>
        <taxon>Marinobacteraceae</taxon>
        <taxon>Marinobacter</taxon>
    </lineage>
</organism>
<evidence type="ECO:0000256" key="4">
    <source>
        <dbReference type="ARBA" id="ARBA00022490"/>
    </source>
</evidence>
<evidence type="ECO:0000256" key="6">
    <source>
        <dbReference type="ARBA" id="ARBA00022741"/>
    </source>
</evidence>
<dbReference type="InterPro" id="IPR050921">
    <property type="entry name" value="T4SS_GSP_E_ATPase"/>
</dbReference>
<dbReference type="Gene3D" id="3.30.450.90">
    <property type="match status" value="1"/>
</dbReference>
<accession>A0A833N9C0</accession>
<dbReference type="Gene3D" id="3.40.50.300">
    <property type="entry name" value="P-loop containing nucleotide triphosphate hydrolases"/>
    <property type="match status" value="1"/>
</dbReference>
<dbReference type="Proteomes" id="UP000469950">
    <property type="component" value="Unassembled WGS sequence"/>
</dbReference>
<dbReference type="NCBIfam" id="TIGR01420">
    <property type="entry name" value="pilT_fam"/>
    <property type="match status" value="1"/>
</dbReference>
<reference evidence="9 10" key="1">
    <citation type="submission" date="2019-10" db="EMBL/GenBank/DDBJ databases">
        <title>Draft genome sequence of Marinobacter hydrocarbonoclasticus NCT7M from the microbiome of the marine copepod.</title>
        <authorList>
            <person name="Nuttall R."/>
            <person name="Sharma G."/>
            <person name="Moisander P."/>
        </authorList>
    </citation>
    <scope>NUCLEOTIDE SEQUENCE [LARGE SCALE GENOMIC DNA]</scope>
    <source>
        <strain evidence="9 10">NCT7M</strain>
    </source>
</reference>
<dbReference type="AlphaFoldDB" id="A0A833N9C0"/>
<feature type="domain" description="Bacterial type II secretion system protein E" evidence="8">
    <location>
        <begin position="193"/>
        <end position="207"/>
    </location>
</feature>
<dbReference type="InterPro" id="IPR001482">
    <property type="entry name" value="T2SS/T4SS_dom"/>
</dbReference>
<dbReference type="PANTHER" id="PTHR30486">
    <property type="entry name" value="TWITCHING MOTILITY PROTEIN PILT"/>
    <property type="match status" value="1"/>
</dbReference>
<sequence length="344" mass="38115">MDITELLAFSAKQGASDLHLSAGLPPMIRVDGDVRRINLPPMEHKEVHGLIYDIMNDKQRKDYEEFLETDFSFEVPGVARFRVNAFNQNRGAGAVFRTIPSKVLTMEDLGMGQVFKDISSVPRGLVLVTGPTGSGKSTTLAAMMDYINDTRYEHILTIEDPIEFVHESKKCLVNQREVHRDTLGFNEALRSALREDPDIILVGELRDLETIRLALTAAETGHLVFGTLHTTSAAKTIDRVVDVFPAEEKSMVRSMLSESLQAVISQTLMKKMGGGRIAAHEIMIGTAAIRNLIREDKIAQMYSAIQTGGSLGMQTLDQCLERLLQKGLISRDAARAKAKMPDNF</sequence>
<gene>
    <name evidence="9" type="ORF">F6453_2095</name>
</gene>
<comment type="similarity">
    <text evidence="2">Belongs to the GSP E family.</text>
</comment>
<dbReference type="PROSITE" id="PS00662">
    <property type="entry name" value="T2SP_E"/>
    <property type="match status" value="1"/>
</dbReference>
<name>A0A833N9C0_MARNT</name>
<keyword evidence="3" id="KW-0813">Transport</keyword>
<evidence type="ECO:0000313" key="10">
    <source>
        <dbReference type="Proteomes" id="UP000469950"/>
    </source>
</evidence>
<dbReference type="CDD" id="cd01131">
    <property type="entry name" value="PilT"/>
    <property type="match status" value="1"/>
</dbReference>
<evidence type="ECO:0000256" key="7">
    <source>
        <dbReference type="ARBA" id="ARBA00022840"/>
    </source>
</evidence>
<dbReference type="FunFam" id="3.40.50.300:FF:000872">
    <property type="entry name" value="Twitching motility protein PilT"/>
    <property type="match status" value="1"/>
</dbReference>
<dbReference type="SMART" id="SM00382">
    <property type="entry name" value="AAA"/>
    <property type="match status" value="1"/>
</dbReference>
<evidence type="ECO:0000313" key="9">
    <source>
        <dbReference type="EMBL" id="KAE8545497.1"/>
    </source>
</evidence>
<dbReference type="RefSeq" id="WP_153740794.1">
    <property type="nucleotide sequence ID" value="NZ_WBMP01000008.1"/>
</dbReference>
<comment type="caution">
    <text evidence="9">The sequence shown here is derived from an EMBL/GenBank/DDBJ whole genome shotgun (WGS) entry which is preliminary data.</text>
</comment>